<dbReference type="eggNOG" id="COG0663">
    <property type="taxonomic scope" value="Bacteria"/>
</dbReference>
<dbReference type="KEGG" id="cyj:Cyan7822_2898"/>
<organism evidence="2 3">
    <name type="scientific">Gloeothece verrucosa (strain PCC 7822)</name>
    <name type="common">Cyanothece sp. (strain PCC 7822)</name>
    <dbReference type="NCBI Taxonomy" id="497965"/>
    <lineage>
        <taxon>Bacteria</taxon>
        <taxon>Bacillati</taxon>
        <taxon>Cyanobacteriota</taxon>
        <taxon>Cyanophyceae</taxon>
        <taxon>Oscillatoriophycideae</taxon>
        <taxon>Chroococcales</taxon>
        <taxon>Aphanothecaceae</taxon>
        <taxon>Gloeothece</taxon>
        <taxon>Gloeothece verrucosa</taxon>
    </lineage>
</organism>
<feature type="compositionally biased region" description="Polar residues" evidence="1">
    <location>
        <begin position="115"/>
        <end position="130"/>
    </location>
</feature>
<dbReference type="RefSeq" id="WP_013322959.1">
    <property type="nucleotide sequence ID" value="NC_014501.1"/>
</dbReference>
<dbReference type="STRING" id="497965.Cyan7822_2898"/>
<evidence type="ECO:0000313" key="2">
    <source>
        <dbReference type="EMBL" id="ADN14856.1"/>
    </source>
</evidence>
<dbReference type="GO" id="GO:0031470">
    <property type="term" value="C:carboxysome"/>
    <property type="evidence" value="ECO:0007669"/>
    <property type="project" value="UniProtKB-ARBA"/>
</dbReference>
<gene>
    <name evidence="2" type="ordered locus">Cyan7822_2898</name>
</gene>
<protein>
    <submittedName>
        <fullName evidence="2">Carbon dioxide concentrating mechanism protein</fullName>
    </submittedName>
</protein>
<dbReference type="AlphaFoldDB" id="E0U7P4"/>
<evidence type="ECO:0000256" key="1">
    <source>
        <dbReference type="SAM" id="MobiDB-lite"/>
    </source>
</evidence>
<evidence type="ECO:0000313" key="3">
    <source>
        <dbReference type="Proteomes" id="UP000008206"/>
    </source>
</evidence>
<reference evidence="3" key="1">
    <citation type="journal article" date="2011" name="MBio">
        <title>Novel metabolic attributes of the genus Cyanothece, comprising a group of unicellular nitrogen-fixing Cyanobacteria.</title>
        <authorList>
            <person name="Bandyopadhyay A."/>
            <person name="Elvitigala T."/>
            <person name="Welsh E."/>
            <person name="Stockel J."/>
            <person name="Liberton M."/>
            <person name="Min H."/>
            <person name="Sherman L.A."/>
            <person name="Pakrasi H.B."/>
        </authorList>
    </citation>
    <scope>NUCLEOTIDE SEQUENCE [LARGE SCALE GENOMIC DNA]</scope>
    <source>
        <strain evidence="3">PCC 7822</strain>
    </source>
</reference>
<dbReference type="Proteomes" id="UP000008206">
    <property type="component" value="Chromosome"/>
</dbReference>
<dbReference type="Gene3D" id="2.160.10.10">
    <property type="entry name" value="Hexapeptide repeat proteins"/>
    <property type="match status" value="1"/>
</dbReference>
<dbReference type="EMBL" id="CP002198">
    <property type="protein sequence ID" value="ADN14856.1"/>
    <property type="molecule type" value="Genomic_DNA"/>
</dbReference>
<keyword evidence="3" id="KW-1185">Reference proteome</keyword>
<dbReference type="InterPro" id="IPR011004">
    <property type="entry name" value="Trimer_LpxA-like_sf"/>
</dbReference>
<feature type="region of interest" description="Disordered" evidence="1">
    <location>
        <begin position="115"/>
        <end position="138"/>
    </location>
</feature>
<dbReference type="GO" id="GO:0043886">
    <property type="term" value="F:structural constituent of carboxysome shell"/>
    <property type="evidence" value="ECO:0007669"/>
    <property type="project" value="UniProtKB-ARBA"/>
</dbReference>
<accession>E0U7P4</accession>
<feature type="compositionally biased region" description="Basic and acidic residues" evidence="1">
    <location>
        <begin position="195"/>
        <end position="205"/>
    </location>
</feature>
<dbReference type="OrthoDB" id="481965at2"/>
<name>E0U7P4_GLOV7</name>
<feature type="region of interest" description="Disordered" evidence="1">
    <location>
        <begin position="170"/>
        <end position="225"/>
    </location>
</feature>
<dbReference type="HOGENOM" id="CLU_069354_0_0_3"/>
<dbReference type="SUPFAM" id="SSF51161">
    <property type="entry name" value="Trimeric LpxA-like enzymes"/>
    <property type="match status" value="1"/>
</dbReference>
<sequence length="262" mass="27955">MHLPPVQPVSVSEIYVSGDVIIHDSAVVAPGTILQAAPNSRIVIGAGACIGMGVVLNAYRGEIEIESGAVLGSGVLILGTGKIGKNACVGSLTTLLNSSIEPMAVITAGSLIGDTTRSFTPEPETTNGNGAKQPDFSKLNRPEKIQEELPPIVASPPKEHPSVVELESDPWTIDPIDDDQSSSKSDSVLSNTQVHEPEPATETRVEVTPQPPDLEPTEQSKQAPVVGQIYINQLLLTLFPERRFFQNLDQKNQSLHSEENSQ</sequence>
<proteinExistence type="predicted"/>